<protein>
    <submittedName>
        <fullName evidence="1">Uncharacterized protein mg1033</fullName>
    </submittedName>
</protein>
<sequence>MLNYDKIFITYFIPLNIPYPQINIPVITDNVANTILEIITPETLPIKAICKVSLSLKVPLAFL</sequence>
<organism evidence="1">
    <name type="scientific">Megavirus chiliensis</name>
    <dbReference type="NCBI Taxonomy" id="1094892"/>
    <lineage>
        <taxon>Viruses</taxon>
        <taxon>Varidnaviria</taxon>
        <taxon>Bamfordvirae</taxon>
        <taxon>Nucleocytoviricota</taxon>
        <taxon>Megaviricetes</taxon>
        <taxon>Imitervirales</taxon>
        <taxon>Mimiviridae</taxon>
        <taxon>Megamimivirinae</taxon>
        <taxon>Megavirus</taxon>
        <taxon>Megavirus chilense</taxon>
    </lineage>
</organism>
<dbReference type="GeneID" id="11257340"/>
<gene>
    <name evidence="1" type="primary">mg1033</name>
</gene>
<dbReference type="RefSeq" id="YP_004895084.1">
    <property type="nucleotide sequence ID" value="NC_016072.1"/>
</dbReference>
<accession>G5CQ91</accession>
<proteinExistence type="predicted"/>
<name>G5CQ91_9VIRU</name>
<reference evidence="1" key="1">
    <citation type="journal article" date="2011" name="Proc. Natl. Acad. Sci. U.S.A.">
        <title>Distant Mimivirus relative with a larger genome highlights the fundamental features of Megaviridae.</title>
        <authorList>
            <person name="Arslan D."/>
            <person name="Legendre M."/>
            <person name="Seltzer V."/>
            <person name="Abergel C."/>
            <person name="Claverie J.M."/>
        </authorList>
    </citation>
    <scope>NUCLEOTIDE SEQUENCE [LARGE SCALE GENOMIC DNA]</scope>
</reference>
<evidence type="ECO:0000313" key="1">
    <source>
        <dbReference type="EMBL" id="AEQ32577.1"/>
    </source>
</evidence>
<dbReference type="EMBL" id="JN258408">
    <property type="protein sequence ID" value="AEQ32577.1"/>
    <property type="molecule type" value="Genomic_DNA"/>
</dbReference>
<dbReference type="KEGG" id="vg:11257340"/>